<keyword evidence="2" id="KW-1185">Reference proteome</keyword>
<reference evidence="1 2" key="1">
    <citation type="journal article" date="2018" name="Sci. Rep.">
        <title>Comparative genomics provides insights into the lifestyle and reveals functional heterogeneity of dark septate endophytic fungi.</title>
        <authorList>
            <person name="Knapp D.G."/>
            <person name="Nemeth J.B."/>
            <person name="Barry K."/>
            <person name="Hainaut M."/>
            <person name="Henrissat B."/>
            <person name="Johnson J."/>
            <person name="Kuo A."/>
            <person name="Lim J.H.P."/>
            <person name="Lipzen A."/>
            <person name="Nolan M."/>
            <person name="Ohm R.A."/>
            <person name="Tamas L."/>
            <person name="Grigoriev I.V."/>
            <person name="Spatafora J.W."/>
            <person name="Nagy L.G."/>
            <person name="Kovacs G.M."/>
        </authorList>
    </citation>
    <scope>NUCLEOTIDE SEQUENCE [LARGE SCALE GENOMIC DNA]</scope>
    <source>
        <strain evidence="1 2">DSE2036</strain>
    </source>
</reference>
<name>A0A2V1CWL1_9PLEO</name>
<sequence length="58" mass="6432">MIEDCTIEAVKVVRMFGEILLPQDMSQQGITPQGMAPQGMAPRGITYGRELISQLFSF</sequence>
<evidence type="ECO:0000313" key="2">
    <source>
        <dbReference type="Proteomes" id="UP000244855"/>
    </source>
</evidence>
<dbReference type="AlphaFoldDB" id="A0A2V1CWL1"/>
<dbReference type="Proteomes" id="UP000244855">
    <property type="component" value="Unassembled WGS sequence"/>
</dbReference>
<organism evidence="1 2">
    <name type="scientific">Periconia macrospinosa</name>
    <dbReference type="NCBI Taxonomy" id="97972"/>
    <lineage>
        <taxon>Eukaryota</taxon>
        <taxon>Fungi</taxon>
        <taxon>Dikarya</taxon>
        <taxon>Ascomycota</taxon>
        <taxon>Pezizomycotina</taxon>
        <taxon>Dothideomycetes</taxon>
        <taxon>Pleosporomycetidae</taxon>
        <taxon>Pleosporales</taxon>
        <taxon>Massarineae</taxon>
        <taxon>Periconiaceae</taxon>
        <taxon>Periconia</taxon>
    </lineage>
</organism>
<proteinExistence type="predicted"/>
<dbReference type="EMBL" id="KZ806689">
    <property type="protein sequence ID" value="PVH90120.1"/>
    <property type="molecule type" value="Genomic_DNA"/>
</dbReference>
<evidence type="ECO:0000313" key="1">
    <source>
        <dbReference type="EMBL" id="PVH90120.1"/>
    </source>
</evidence>
<accession>A0A2V1CWL1</accession>
<protein>
    <submittedName>
        <fullName evidence="1">Uncharacterized protein</fullName>
    </submittedName>
</protein>
<gene>
    <name evidence="1" type="ORF">DM02DRAFT_621157</name>
</gene>